<name>A0ABV0GAV0_9BURK</name>
<keyword evidence="3" id="KW-1185">Reference proteome</keyword>
<comment type="caution">
    <text evidence="2">The sequence shown here is derived from an EMBL/GenBank/DDBJ whole genome shotgun (WGS) entry which is preliminary data.</text>
</comment>
<accession>A0ABV0GAV0</accession>
<evidence type="ECO:0000259" key="1">
    <source>
        <dbReference type="PROSITE" id="PS51186"/>
    </source>
</evidence>
<protein>
    <submittedName>
        <fullName evidence="2">GNAT family N-acetyltransferase</fullName>
    </submittedName>
</protein>
<dbReference type="Proteomes" id="UP001462640">
    <property type="component" value="Unassembled WGS sequence"/>
</dbReference>
<dbReference type="EMBL" id="JBDPZC010000001">
    <property type="protein sequence ID" value="MEO3712183.1"/>
    <property type="molecule type" value="Genomic_DNA"/>
</dbReference>
<evidence type="ECO:0000313" key="2">
    <source>
        <dbReference type="EMBL" id="MEO3712183.1"/>
    </source>
</evidence>
<gene>
    <name evidence="2" type="ORF">ABDJ40_05295</name>
</gene>
<dbReference type="PROSITE" id="PS51186">
    <property type="entry name" value="GNAT"/>
    <property type="match status" value="1"/>
</dbReference>
<proteinExistence type="predicted"/>
<reference evidence="2 3" key="1">
    <citation type="submission" date="2024-05" db="EMBL/GenBank/DDBJ databases">
        <title>Roseateles sp. 2.12 16S ribosomal RNA gene Genome sequencing and assembly.</title>
        <authorList>
            <person name="Woo H."/>
        </authorList>
    </citation>
    <scope>NUCLEOTIDE SEQUENCE [LARGE SCALE GENOMIC DNA]</scope>
    <source>
        <strain evidence="2 3">2.12</strain>
    </source>
</reference>
<organism evidence="2 3">
    <name type="scientific">Roseateles flavus</name>
    <dbReference type="NCBI Taxonomy" id="3149041"/>
    <lineage>
        <taxon>Bacteria</taxon>
        <taxon>Pseudomonadati</taxon>
        <taxon>Pseudomonadota</taxon>
        <taxon>Betaproteobacteria</taxon>
        <taxon>Burkholderiales</taxon>
        <taxon>Sphaerotilaceae</taxon>
        <taxon>Roseateles</taxon>
    </lineage>
</organism>
<dbReference type="SUPFAM" id="SSF55729">
    <property type="entry name" value="Acyl-CoA N-acyltransferases (Nat)"/>
    <property type="match status" value="1"/>
</dbReference>
<dbReference type="InterPro" id="IPR000182">
    <property type="entry name" value="GNAT_dom"/>
</dbReference>
<feature type="domain" description="N-acetyltransferase" evidence="1">
    <location>
        <begin position="26"/>
        <end position="166"/>
    </location>
</feature>
<dbReference type="InterPro" id="IPR016181">
    <property type="entry name" value="Acyl_CoA_acyltransferase"/>
</dbReference>
<dbReference type="CDD" id="cd04301">
    <property type="entry name" value="NAT_SF"/>
    <property type="match status" value="1"/>
</dbReference>
<dbReference type="Pfam" id="PF13302">
    <property type="entry name" value="Acetyltransf_3"/>
    <property type="match status" value="1"/>
</dbReference>
<dbReference type="RefSeq" id="WP_347607004.1">
    <property type="nucleotide sequence ID" value="NZ_JBDPZC010000001.1"/>
</dbReference>
<sequence length="181" mass="19183">MPIPVLASDRLSLVPSDASCAPAYERFFTDASASDGYGGAPLAAEAARARLEADRQAWALHGFGLWVIRHEGRPVGACGFAQKPGWPRELTGWLLPAHRGQGLAREASRIAIGQAYAIVGGPSVETCMKDSNAAARALALSLGGIRIGRPVFADGLARDLFRLPRGAHAGRALLERTCSRR</sequence>
<dbReference type="Gene3D" id="3.40.630.30">
    <property type="match status" value="1"/>
</dbReference>
<evidence type="ECO:0000313" key="3">
    <source>
        <dbReference type="Proteomes" id="UP001462640"/>
    </source>
</evidence>